<dbReference type="AlphaFoldDB" id="A0A0C9NWL7"/>
<dbReference type="Pfam" id="PF00005">
    <property type="entry name" value="ABC_tran"/>
    <property type="match status" value="1"/>
</dbReference>
<keyword evidence="3" id="KW-0547">Nucleotide-binding</keyword>
<dbReference type="PANTHER" id="PTHR42798">
    <property type="entry name" value="LIPOPROTEIN-RELEASING SYSTEM ATP-BINDING PROTEIN LOLD"/>
    <property type="match status" value="1"/>
</dbReference>
<dbReference type="PANTHER" id="PTHR42798:SF2">
    <property type="entry name" value="ABC TRANSPORTER ATP-BINDING PROTEIN MG467-RELATED"/>
    <property type="match status" value="1"/>
</dbReference>
<name>A0A0C9NWL7_LACPA</name>
<dbReference type="FunFam" id="3.40.50.300:FF:000032">
    <property type="entry name" value="Export ABC transporter ATP-binding protein"/>
    <property type="match status" value="1"/>
</dbReference>
<dbReference type="EMBL" id="BAYM01000064">
    <property type="protein sequence ID" value="GAN36355.1"/>
    <property type="molecule type" value="Genomic_DNA"/>
</dbReference>
<dbReference type="GO" id="GO:0098796">
    <property type="term" value="C:membrane protein complex"/>
    <property type="evidence" value="ECO:0007669"/>
    <property type="project" value="UniProtKB-ARBA"/>
</dbReference>
<dbReference type="CDD" id="cd03255">
    <property type="entry name" value="ABC_MJ0796_LolCDE_FtsE"/>
    <property type="match status" value="1"/>
</dbReference>
<accession>A0A0C9NWL7</accession>
<dbReference type="InterPro" id="IPR017911">
    <property type="entry name" value="MacB-like_ATP-bd"/>
</dbReference>
<dbReference type="SMART" id="SM00382">
    <property type="entry name" value="AAA"/>
    <property type="match status" value="1"/>
</dbReference>
<keyword evidence="5" id="KW-0029">Amino-acid transport</keyword>
<dbReference type="Proteomes" id="UP000032552">
    <property type="component" value="Unassembled WGS sequence"/>
</dbReference>
<dbReference type="GO" id="GO:0016887">
    <property type="term" value="F:ATP hydrolysis activity"/>
    <property type="evidence" value="ECO:0007669"/>
    <property type="project" value="InterPro"/>
</dbReference>
<comment type="caution">
    <text evidence="7">The sequence shown here is derived from an EMBL/GenBank/DDBJ whole genome shotgun (WGS) entry which is preliminary data.</text>
</comment>
<dbReference type="Gene3D" id="3.40.50.300">
    <property type="entry name" value="P-loop containing nucleotide triphosphate hydrolases"/>
    <property type="match status" value="1"/>
</dbReference>
<dbReference type="InterPro" id="IPR017871">
    <property type="entry name" value="ABC_transporter-like_CS"/>
</dbReference>
<dbReference type="InterPro" id="IPR003593">
    <property type="entry name" value="AAA+_ATPase"/>
</dbReference>
<dbReference type="PROSITE" id="PS00211">
    <property type="entry name" value="ABC_TRANSPORTER_1"/>
    <property type="match status" value="1"/>
</dbReference>
<dbReference type="GO" id="GO:0005524">
    <property type="term" value="F:ATP binding"/>
    <property type="evidence" value="ECO:0007669"/>
    <property type="project" value="UniProtKB-KW"/>
</dbReference>
<evidence type="ECO:0000256" key="4">
    <source>
        <dbReference type="ARBA" id="ARBA00022840"/>
    </source>
</evidence>
<feature type="domain" description="ABC transporter" evidence="6">
    <location>
        <begin position="2"/>
        <end position="227"/>
    </location>
</feature>
<keyword evidence="4" id="KW-0067">ATP-binding</keyword>
<evidence type="ECO:0000256" key="1">
    <source>
        <dbReference type="ARBA" id="ARBA00005417"/>
    </source>
</evidence>
<dbReference type="PROSITE" id="PS50893">
    <property type="entry name" value="ABC_TRANSPORTER_2"/>
    <property type="match status" value="1"/>
</dbReference>
<dbReference type="SMR" id="A0A0C9NWL7"/>
<evidence type="ECO:0000256" key="5">
    <source>
        <dbReference type="ARBA" id="ARBA00022970"/>
    </source>
</evidence>
<keyword evidence="2" id="KW-0813">Transport</keyword>
<dbReference type="RefSeq" id="WP_003577163.1">
    <property type="nucleotide sequence ID" value="NZ_BAYM01000064.1"/>
</dbReference>
<evidence type="ECO:0000256" key="2">
    <source>
        <dbReference type="ARBA" id="ARBA00022448"/>
    </source>
</evidence>
<gene>
    <name evidence="7" type="ORF">LC0644_0944</name>
</gene>
<dbReference type="GO" id="GO:0006865">
    <property type="term" value="P:amino acid transport"/>
    <property type="evidence" value="ECO:0007669"/>
    <property type="project" value="UniProtKB-KW"/>
</dbReference>
<organism evidence="7 8">
    <name type="scientific">Lacticaseibacillus paracasei NRIC 0644</name>
    <dbReference type="NCBI Taxonomy" id="1435038"/>
    <lineage>
        <taxon>Bacteria</taxon>
        <taxon>Bacillati</taxon>
        <taxon>Bacillota</taxon>
        <taxon>Bacilli</taxon>
        <taxon>Lactobacillales</taxon>
        <taxon>Lactobacillaceae</taxon>
        <taxon>Lacticaseibacillus</taxon>
    </lineage>
</organism>
<evidence type="ECO:0000256" key="3">
    <source>
        <dbReference type="ARBA" id="ARBA00022741"/>
    </source>
</evidence>
<comment type="similarity">
    <text evidence="1">Belongs to the ABC transporter superfamily.</text>
</comment>
<reference evidence="8" key="1">
    <citation type="submission" date="2014-05" db="EMBL/GenBank/DDBJ databases">
        <title>Whole genome sequencing of Lactobacillus casei NRIC0644.</title>
        <authorList>
            <person name="Atarashi H."/>
            <person name="Yoshida Y."/>
            <person name="Fujimura S."/>
            <person name="Tanaka N."/>
            <person name="Shiwa Y."/>
            <person name="Yoshikawa H."/>
            <person name="Okada S."/>
            <person name="Nakagawa J."/>
        </authorList>
    </citation>
    <scope>NUCLEOTIDE SEQUENCE [LARGE SCALE GENOMIC DNA]</scope>
    <source>
        <strain evidence="8">NRIC0644</strain>
    </source>
</reference>
<evidence type="ECO:0000313" key="7">
    <source>
        <dbReference type="EMBL" id="GAN36355.1"/>
    </source>
</evidence>
<dbReference type="InterPro" id="IPR003439">
    <property type="entry name" value="ABC_transporter-like_ATP-bd"/>
</dbReference>
<sequence>MIDLRHVNKSYLQGDTAFPVLKDINLHIDEGEFVAIMGPSGSGKTTLINIIGFLDTAFEGDYLFQNENVAAFNRATASKMRNQHVGFVFQNFSLINNLNIFENVLIPLSYGGNRRSDVKEKITELLHSVGLVDVETKLPRNLSGGQQQRVAIARALANSPQFLIADEPTGALDSHTSAEIMRLFKTLHQQGVTIIMVTHDEHVALQSDRMIKVLDGQIISDTEVSHANN</sequence>
<protein>
    <submittedName>
        <fullName evidence="7">ABC superfamily ATP binding cassette transporter, ABC protein</fullName>
    </submittedName>
</protein>
<evidence type="ECO:0000259" key="6">
    <source>
        <dbReference type="PROSITE" id="PS50893"/>
    </source>
</evidence>
<dbReference type="SUPFAM" id="SSF52540">
    <property type="entry name" value="P-loop containing nucleoside triphosphate hydrolases"/>
    <property type="match status" value="1"/>
</dbReference>
<dbReference type="InterPro" id="IPR027417">
    <property type="entry name" value="P-loop_NTPase"/>
</dbReference>
<evidence type="ECO:0000313" key="8">
    <source>
        <dbReference type="Proteomes" id="UP000032552"/>
    </source>
</evidence>
<dbReference type="GO" id="GO:0022857">
    <property type="term" value="F:transmembrane transporter activity"/>
    <property type="evidence" value="ECO:0007669"/>
    <property type="project" value="UniProtKB-ARBA"/>
</dbReference>
<proteinExistence type="inferred from homology"/>